<evidence type="ECO:0000313" key="4">
    <source>
        <dbReference type="Proteomes" id="UP001597075"/>
    </source>
</evidence>
<comment type="caution">
    <text evidence="3">The sequence shown here is derived from an EMBL/GenBank/DDBJ whole genome shotgun (WGS) entry which is preliminary data.</text>
</comment>
<gene>
    <name evidence="3" type="ORF">ACFSBJ_01950</name>
</gene>
<feature type="transmembrane region" description="Helical" evidence="1">
    <location>
        <begin position="84"/>
        <end position="103"/>
    </location>
</feature>
<dbReference type="EMBL" id="JBHUDL010000004">
    <property type="protein sequence ID" value="MFD1632516.1"/>
    <property type="molecule type" value="Genomic_DNA"/>
</dbReference>
<reference evidence="3 4" key="1">
    <citation type="journal article" date="2019" name="Int. J. Syst. Evol. Microbiol.">
        <title>The Global Catalogue of Microorganisms (GCM) 10K type strain sequencing project: providing services to taxonomists for standard genome sequencing and annotation.</title>
        <authorList>
            <consortium name="The Broad Institute Genomics Platform"/>
            <consortium name="The Broad Institute Genome Sequencing Center for Infectious Disease"/>
            <person name="Wu L."/>
            <person name="Ma J."/>
        </authorList>
    </citation>
    <scope>NUCLEOTIDE SEQUENCE [LARGE SCALE GENOMIC DNA]</scope>
    <source>
        <strain evidence="3 4">CGMCC 1.10594</strain>
    </source>
</reference>
<organism evidence="3 4">
    <name type="scientific">Haloplanus ruber</name>
    <dbReference type="NCBI Taxonomy" id="869892"/>
    <lineage>
        <taxon>Archaea</taxon>
        <taxon>Methanobacteriati</taxon>
        <taxon>Methanobacteriota</taxon>
        <taxon>Stenosarchaea group</taxon>
        <taxon>Halobacteria</taxon>
        <taxon>Halobacteriales</taxon>
        <taxon>Haloferacaceae</taxon>
        <taxon>Haloplanus</taxon>
    </lineage>
</organism>
<evidence type="ECO:0000313" key="3">
    <source>
        <dbReference type="EMBL" id="MFD1632516.1"/>
    </source>
</evidence>
<evidence type="ECO:0000256" key="1">
    <source>
        <dbReference type="SAM" id="Phobius"/>
    </source>
</evidence>
<accession>A0ABD6CUH6</accession>
<keyword evidence="1" id="KW-0812">Transmembrane</keyword>
<dbReference type="Pfam" id="PF04892">
    <property type="entry name" value="VanZ"/>
    <property type="match status" value="1"/>
</dbReference>
<dbReference type="AlphaFoldDB" id="A0ABD6CUH6"/>
<evidence type="ECO:0000259" key="2">
    <source>
        <dbReference type="Pfam" id="PF04892"/>
    </source>
</evidence>
<protein>
    <submittedName>
        <fullName evidence="3">VanZ family protein</fullName>
    </submittedName>
</protein>
<proteinExistence type="predicted"/>
<dbReference type="RefSeq" id="WP_256406188.1">
    <property type="nucleotide sequence ID" value="NZ_CP187151.1"/>
</dbReference>
<feature type="transmembrane region" description="Helical" evidence="1">
    <location>
        <begin position="54"/>
        <end position="72"/>
    </location>
</feature>
<dbReference type="InterPro" id="IPR006976">
    <property type="entry name" value="VanZ-like"/>
</dbReference>
<dbReference type="NCBIfam" id="NF037970">
    <property type="entry name" value="vanZ_1"/>
    <property type="match status" value="1"/>
</dbReference>
<feature type="domain" description="VanZ-like" evidence="2">
    <location>
        <begin position="43"/>
        <end position="104"/>
    </location>
</feature>
<name>A0ABD6CUH6_9EURY</name>
<keyword evidence="4" id="KW-1185">Reference proteome</keyword>
<dbReference type="Proteomes" id="UP001597075">
    <property type="component" value="Unassembled WGS sequence"/>
</dbReference>
<sequence length="117" mass="12187">MDTTVAVAILGASVLNPRWIGPSGPETVLGLAAWLHLVGYATLGATLRPRFSPGWCGAAVAVVLVTGYGAGIECLQSFLTYRTASVLDAAINGFGASLGVAFWHGIERWRARGQAES</sequence>
<keyword evidence="1" id="KW-0472">Membrane</keyword>
<keyword evidence="1" id="KW-1133">Transmembrane helix</keyword>
<feature type="transmembrane region" description="Helical" evidence="1">
    <location>
        <begin position="27"/>
        <end position="47"/>
    </location>
</feature>